<gene>
    <name evidence="1" type="ORF">BN990_04330</name>
</gene>
<dbReference type="Proteomes" id="UP000028875">
    <property type="component" value="Unassembled WGS sequence"/>
</dbReference>
<dbReference type="InterPro" id="IPR009881">
    <property type="entry name" value="DUF1433"/>
</dbReference>
<dbReference type="RefSeq" id="WP_051739376.1">
    <property type="nucleotide sequence ID" value="NZ_BNER01000008.1"/>
</dbReference>
<evidence type="ECO:0008006" key="3">
    <source>
        <dbReference type="Google" id="ProtNLM"/>
    </source>
</evidence>
<name>A0A024QJ33_9BACI</name>
<protein>
    <recommendedName>
        <fullName evidence="3">DUF1433 domain-containing protein</fullName>
    </recommendedName>
</protein>
<organism evidence="1 2">
    <name type="scientific">Virgibacillus massiliensis</name>
    <dbReference type="NCBI Taxonomy" id="1462526"/>
    <lineage>
        <taxon>Bacteria</taxon>
        <taxon>Bacillati</taxon>
        <taxon>Bacillota</taxon>
        <taxon>Bacilli</taxon>
        <taxon>Bacillales</taxon>
        <taxon>Bacillaceae</taxon>
        <taxon>Virgibacillus</taxon>
    </lineage>
</organism>
<dbReference type="Pfam" id="PF07252">
    <property type="entry name" value="DUF1433"/>
    <property type="match status" value="1"/>
</dbReference>
<accession>A0A024QJ33</accession>
<evidence type="ECO:0000313" key="2">
    <source>
        <dbReference type="Proteomes" id="UP000028875"/>
    </source>
</evidence>
<sequence length="112" mass="12774" precursor="true">MWKYLVLFIIVSIVLVGCNVNSTNQNYDEKAIDRAKDTVESYLKNNYENINKVEFSDDTSDPMGGLMIRGTVNGEAGFSVSIDPENYIVNSLAEKKDFPERKEECKERSCDY</sequence>
<dbReference type="Gene3D" id="3.10.450.130">
    <property type="entry name" value="folded 79 residue fragment of lin0334 like domains"/>
    <property type="match status" value="1"/>
</dbReference>
<evidence type="ECO:0000313" key="1">
    <source>
        <dbReference type="EMBL" id="CDQ41951.1"/>
    </source>
</evidence>
<dbReference type="EMBL" id="CCDP010000003">
    <property type="protein sequence ID" value="CDQ41951.1"/>
    <property type="molecule type" value="Genomic_DNA"/>
</dbReference>
<reference evidence="1 2" key="1">
    <citation type="submission" date="2014-03" db="EMBL/GenBank/DDBJ databases">
        <authorList>
            <person name="Urmite Genomes U."/>
        </authorList>
    </citation>
    <scope>NUCLEOTIDE SEQUENCE [LARGE SCALE GENOMIC DNA]</scope>
    <source>
        <strain evidence="1 2">Vm-5</strain>
    </source>
</reference>
<proteinExistence type="predicted"/>
<reference evidence="2" key="2">
    <citation type="submission" date="2014-05" db="EMBL/GenBank/DDBJ databases">
        <title>Draft genome sequence of Virgibacillus massiliensis Vm-5.</title>
        <authorList>
            <person name="Khelaifia S."/>
            <person name="Croce O."/>
            <person name="Lagier J.C."/>
            <person name="Raoult D."/>
        </authorList>
    </citation>
    <scope>NUCLEOTIDE SEQUENCE [LARGE SCALE GENOMIC DNA]</scope>
    <source>
        <strain evidence="2">Vm-5</strain>
    </source>
</reference>
<keyword evidence="2" id="KW-1185">Reference proteome</keyword>
<comment type="caution">
    <text evidence="1">The sequence shown here is derived from an EMBL/GenBank/DDBJ whole genome shotgun (WGS) entry which is preliminary data.</text>
</comment>
<dbReference type="AlphaFoldDB" id="A0A024QJ33"/>
<dbReference type="OrthoDB" id="2704796at2"/>
<dbReference type="PROSITE" id="PS51257">
    <property type="entry name" value="PROKAR_LIPOPROTEIN"/>
    <property type="match status" value="1"/>
</dbReference>